<keyword evidence="2" id="KW-0813">Transport</keyword>
<dbReference type="AlphaFoldDB" id="A0A5M8P497"/>
<sequence length="134" mass="15532">MGLNYTYQKAQDFTYPEENGDGGSYGGQIAYIPWHSGSAIANIIWKTWGLNYSFIYVGERYHVSSNILANYERPWYTHDLTFGKTLKWRTNKGACPLVMKLSAEINNILNQQFDVVYNYPMPGRNFKLILKMEL</sequence>
<evidence type="ECO:0000256" key="5">
    <source>
        <dbReference type="ARBA" id="ARBA00022729"/>
    </source>
</evidence>
<proteinExistence type="predicted"/>
<evidence type="ECO:0000256" key="1">
    <source>
        <dbReference type="ARBA" id="ARBA00004571"/>
    </source>
</evidence>
<protein>
    <submittedName>
        <fullName evidence="8">Uncharacterized protein</fullName>
    </submittedName>
</protein>
<dbReference type="Gene3D" id="2.40.170.20">
    <property type="entry name" value="TonB-dependent receptor, beta-barrel domain"/>
    <property type="match status" value="1"/>
</dbReference>
<keyword evidence="6" id="KW-0472">Membrane</keyword>
<comment type="subcellular location">
    <subcellularLocation>
        <location evidence="1">Cell outer membrane</location>
        <topology evidence="1">Multi-pass membrane protein</topology>
    </subcellularLocation>
</comment>
<keyword evidence="3" id="KW-1134">Transmembrane beta strand</keyword>
<dbReference type="SUPFAM" id="SSF56935">
    <property type="entry name" value="Porins"/>
    <property type="match status" value="1"/>
</dbReference>
<name>A0A5M8P497_9BACT</name>
<dbReference type="EMBL" id="SNRX01000002">
    <property type="protein sequence ID" value="KAA6303439.1"/>
    <property type="molecule type" value="Genomic_DNA"/>
</dbReference>
<dbReference type="GO" id="GO:0015344">
    <property type="term" value="F:siderophore uptake transmembrane transporter activity"/>
    <property type="evidence" value="ECO:0007669"/>
    <property type="project" value="TreeGrafter"/>
</dbReference>
<dbReference type="GO" id="GO:0044718">
    <property type="term" value="P:siderophore transmembrane transport"/>
    <property type="evidence" value="ECO:0007669"/>
    <property type="project" value="TreeGrafter"/>
</dbReference>
<dbReference type="PANTHER" id="PTHR30069:SF29">
    <property type="entry name" value="HEMOGLOBIN AND HEMOGLOBIN-HAPTOGLOBIN-BINDING PROTEIN 1-RELATED"/>
    <property type="match status" value="1"/>
</dbReference>
<dbReference type="InterPro" id="IPR036942">
    <property type="entry name" value="Beta-barrel_TonB_sf"/>
</dbReference>
<accession>A0A5M8P497</accession>
<dbReference type="InterPro" id="IPR039426">
    <property type="entry name" value="TonB-dep_rcpt-like"/>
</dbReference>
<evidence type="ECO:0000256" key="6">
    <source>
        <dbReference type="ARBA" id="ARBA00023136"/>
    </source>
</evidence>
<keyword evidence="4" id="KW-0812">Transmembrane</keyword>
<dbReference type="Proteomes" id="UP000324575">
    <property type="component" value="Unassembled WGS sequence"/>
</dbReference>
<evidence type="ECO:0000256" key="7">
    <source>
        <dbReference type="ARBA" id="ARBA00023237"/>
    </source>
</evidence>
<keyword evidence="7" id="KW-0998">Cell outer membrane</keyword>
<keyword evidence="5" id="KW-0732">Signal</keyword>
<dbReference type="EMBL" id="SNRX01000002">
    <property type="protein sequence ID" value="KAA6303208.1"/>
    <property type="molecule type" value="Genomic_DNA"/>
</dbReference>
<organism evidence="8 10">
    <name type="scientific">Candidatus Ordinivivax streblomastigis</name>
    <dbReference type="NCBI Taxonomy" id="2540710"/>
    <lineage>
        <taxon>Bacteria</taxon>
        <taxon>Pseudomonadati</taxon>
        <taxon>Bacteroidota</taxon>
        <taxon>Bacteroidia</taxon>
        <taxon>Bacteroidales</taxon>
        <taxon>Candidatus Ordinivivax</taxon>
    </lineage>
</organism>
<gene>
    <name evidence="8" type="ORF">EZS26_000368</name>
    <name evidence="9" type="ORF">EZS26_000599</name>
</gene>
<evidence type="ECO:0000313" key="9">
    <source>
        <dbReference type="EMBL" id="KAA6303439.1"/>
    </source>
</evidence>
<comment type="caution">
    <text evidence="8">The sequence shown here is derived from an EMBL/GenBank/DDBJ whole genome shotgun (WGS) entry which is preliminary data.</text>
</comment>
<evidence type="ECO:0000256" key="2">
    <source>
        <dbReference type="ARBA" id="ARBA00022448"/>
    </source>
</evidence>
<evidence type="ECO:0000256" key="4">
    <source>
        <dbReference type="ARBA" id="ARBA00022692"/>
    </source>
</evidence>
<evidence type="ECO:0000313" key="10">
    <source>
        <dbReference type="Proteomes" id="UP000324575"/>
    </source>
</evidence>
<evidence type="ECO:0000313" key="8">
    <source>
        <dbReference type="EMBL" id="KAA6303208.1"/>
    </source>
</evidence>
<evidence type="ECO:0000256" key="3">
    <source>
        <dbReference type="ARBA" id="ARBA00022452"/>
    </source>
</evidence>
<dbReference type="GO" id="GO:0009279">
    <property type="term" value="C:cell outer membrane"/>
    <property type="evidence" value="ECO:0007669"/>
    <property type="project" value="UniProtKB-SubCell"/>
</dbReference>
<reference evidence="8 10" key="1">
    <citation type="submission" date="2019-03" db="EMBL/GenBank/DDBJ databases">
        <title>Single cell metagenomics reveals metabolic interactions within the superorganism composed of flagellate Streblomastix strix and complex community of Bacteroidetes bacteria on its surface.</title>
        <authorList>
            <person name="Treitli S.C."/>
            <person name="Kolisko M."/>
            <person name="Husnik F."/>
            <person name="Keeling P."/>
            <person name="Hampl V."/>
        </authorList>
    </citation>
    <scope>NUCLEOTIDE SEQUENCE [LARGE SCALE GENOMIC DNA]</scope>
    <source>
        <strain evidence="8">St1</strain>
    </source>
</reference>
<dbReference type="PANTHER" id="PTHR30069">
    <property type="entry name" value="TONB-DEPENDENT OUTER MEMBRANE RECEPTOR"/>
    <property type="match status" value="1"/>
</dbReference>